<organism evidence="4 5">
    <name type="scientific">Tritonibacter litoralis</name>
    <dbReference type="NCBI Taxonomy" id="2662264"/>
    <lineage>
        <taxon>Bacteria</taxon>
        <taxon>Pseudomonadati</taxon>
        <taxon>Pseudomonadota</taxon>
        <taxon>Alphaproteobacteria</taxon>
        <taxon>Rhodobacterales</taxon>
        <taxon>Paracoccaceae</taxon>
        <taxon>Tritonibacter</taxon>
    </lineage>
</organism>
<dbReference type="Proteomes" id="UP000444174">
    <property type="component" value="Unassembled WGS sequence"/>
</dbReference>
<keyword evidence="4" id="KW-0378">Hydrolase</keyword>
<sequence length="236" mass="25274">MKRLIAVVAACLSWALPNVAAAQDSAAARSVHGWEAVGRLNISGRNMCTGALIAPNLVLTAAHCLYDPQSGRAVNPGSIRFEAGLNGRYAKAARQVVKAVVHPKYVFRAVGDSQLGHDLAVLRLDRPISTEQIQPFATSSQASRGDAVGVMSYSYEHRDRPNWEQPCHVLARKGQTMVMTCRVEYGASGSPVFEVLPGRAPRLVSVISAKAAMGSQRVSIGTAIDNSLWELVQRAG</sequence>
<keyword evidence="1 2" id="KW-0732">Signal</keyword>
<feature type="signal peptide" evidence="2">
    <location>
        <begin position="1"/>
        <end position="22"/>
    </location>
</feature>
<dbReference type="InterPro" id="IPR050966">
    <property type="entry name" value="Glutamyl_endopeptidase"/>
</dbReference>
<evidence type="ECO:0000256" key="2">
    <source>
        <dbReference type="SAM" id="SignalP"/>
    </source>
</evidence>
<dbReference type="InterPro" id="IPR001254">
    <property type="entry name" value="Trypsin_dom"/>
</dbReference>
<dbReference type="PRINTS" id="PR00722">
    <property type="entry name" value="CHYMOTRYPSIN"/>
</dbReference>
<dbReference type="GO" id="GO:0004252">
    <property type="term" value="F:serine-type endopeptidase activity"/>
    <property type="evidence" value="ECO:0007669"/>
    <property type="project" value="InterPro"/>
</dbReference>
<dbReference type="InterPro" id="IPR009003">
    <property type="entry name" value="Peptidase_S1_PA"/>
</dbReference>
<feature type="domain" description="Peptidase S1" evidence="3">
    <location>
        <begin position="19"/>
        <end position="229"/>
    </location>
</feature>
<dbReference type="PANTHER" id="PTHR15462:SF8">
    <property type="entry name" value="SERINE PROTEASE"/>
    <property type="match status" value="1"/>
</dbReference>
<dbReference type="PROSITE" id="PS00134">
    <property type="entry name" value="TRYPSIN_HIS"/>
    <property type="match status" value="1"/>
</dbReference>
<dbReference type="InterPro" id="IPR001314">
    <property type="entry name" value="Peptidase_S1A"/>
</dbReference>
<keyword evidence="4" id="KW-0645">Protease</keyword>
<name>A0A843YFA3_9RHOB</name>
<accession>A0A843YFA3</accession>
<reference evidence="4 5" key="1">
    <citation type="submission" date="2019-10" db="EMBL/GenBank/DDBJ databases">
        <title>Epibacterium sp. nov., isolated from seawater.</title>
        <authorList>
            <person name="Zhang X."/>
            <person name="Li N."/>
        </authorList>
    </citation>
    <scope>NUCLEOTIDE SEQUENCE [LARGE SCALE GENOMIC DNA]</scope>
    <source>
        <strain evidence="4 5">SM1979</strain>
    </source>
</reference>
<evidence type="ECO:0000313" key="4">
    <source>
        <dbReference type="EMBL" id="MQQ09776.1"/>
    </source>
</evidence>
<evidence type="ECO:0000313" key="5">
    <source>
        <dbReference type="Proteomes" id="UP000444174"/>
    </source>
</evidence>
<feature type="chain" id="PRO_5032516427" evidence="2">
    <location>
        <begin position="23"/>
        <end position="236"/>
    </location>
</feature>
<dbReference type="InterPro" id="IPR043504">
    <property type="entry name" value="Peptidase_S1_PA_chymotrypsin"/>
</dbReference>
<dbReference type="RefSeq" id="WP_153216753.1">
    <property type="nucleotide sequence ID" value="NZ_WIBF01000010.1"/>
</dbReference>
<dbReference type="InterPro" id="IPR018114">
    <property type="entry name" value="TRYPSIN_HIS"/>
</dbReference>
<keyword evidence="5" id="KW-1185">Reference proteome</keyword>
<protein>
    <submittedName>
        <fullName evidence="4">Trypsin-like serine protease</fullName>
    </submittedName>
</protein>
<dbReference type="EMBL" id="WIBF01000010">
    <property type="protein sequence ID" value="MQQ09776.1"/>
    <property type="molecule type" value="Genomic_DNA"/>
</dbReference>
<dbReference type="SUPFAM" id="SSF50494">
    <property type="entry name" value="Trypsin-like serine proteases"/>
    <property type="match status" value="1"/>
</dbReference>
<proteinExistence type="predicted"/>
<dbReference type="PANTHER" id="PTHR15462">
    <property type="entry name" value="SERINE PROTEASE"/>
    <property type="match status" value="1"/>
</dbReference>
<dbReference type="AlphaFoldDB" id="A0A843YFA3"/>
<dbReference type="GO" id="GO:0006508">
    <property type="term" value="P:proteolysis"/>
    <property type="evidence" value="ECO:0007669"/>
    <property type="project" value="UniProtKB-KW"/>
</dbReference>
<evidence type="ECO:0000259" key="3">
    <source>
        <dbReference type="PROSITE" id="PS50240"/>
    </source>
</evidence>
<dbReference type="Pfam" id="PF00089">
    <property type="entry name" value="Trypsin"/>
    <property type="match status" value="1"/>
</dbReference>
<evidence type="ECO:0000256" key="1">
    <source>
        <dbReference type="ARBA" id="ARBA00022729"/>
    </source>
</evidence>
<comment type="caution">
    <text evidence="4">The sequence shown here is derived from an EMBL/GenBank/DDBJ whole genome shotgun (WGS) entry which is preliminary data.</text>
</comment>
<dbReference type="Gene3D" id="2.40.10.10">
    <property type="entry name" value="Trypsin-like serine proteases"/>
    <property type="match status" value="2"/>
</dbReference>
<dbReference type="SMART" id="SM00020">
    <property type="entry name" value="Tryp_SPc"/>
    <property type="match status" value="1"/>
</dbReference>
<gene>
    <name evidence="4" type="ORF">GFB49_15015</name>
</gene>
<dbReference type="PROSITE" id="PS50240">
    <property type="entry name" value="TRYPSIN_DOM"/>
    <property type="match status" value="1"/>
</dbReference>